<evidence type="ECO:0000259" key="3">
    <source>
        <dbReference type="PROSITE" id="PS50144"/>
    </source>
</evidence>
<dbReference type="Gene3D" id="2.60.210.10">
    <property type="entry name" value="Apoptosis, Tumor Necrosis Factor Receptor Associated Protein 2, Chain A"/>
    <property type="match status" value="1"/>
</dbReference>
<evidence type="ECO:0000313" key="4">
    <source>
        <dbReference type="EMBL" id="KAK8999137.1"/>
    </source>
</evidence>
<organism evidence="4 5">
    <name type="scientific">Hibiscus sabdariffa</name>
    <name type="common">roselle</name>
    <dbReference type="NCBI Taxonomy" id="183260"/>
    <lineage>
        <taxon>Eukaryota</taxon>
        <taxon>Viridiplantae</taxon>
        <taxon>Streptophyta</taxon>
        <taxon>Embryophyta</taxon>
        <taxon>Tracheophyta</taxon>
        <taxon>Spermatophyta</taxon>
        <taxon>Magnoliopsida</taxon>
        <taxon>eudicotyledons</taxon>
        <taxon>Gunneridae</taxon>
        <taxon>Pentapetalae</taxon>
        <taxon>rosids</taxon>
        <taxon>malvids</taxon>
        <taxon>Malvales</taxon>
        <taxon>Malvaceae</taxon>
        <taxon>Malvoideae</taxon>
        <taxon>Hibiscus</taxon>
    </lineage>
</organism>
<proteinExistence type="predicted"/>
<dbReference type="InterPro" id="IPR008974">
    <property type="entry name" value="TRAF-like"/>
</dbReference>
<evidence type="ECO:0000256" key="1">
    <source>
        <dbReference type="ARBA" id="ARBA00023054"/>
    </source>
</evidence>
<dbReference type="EMBL" id="JBBPBN010000040">
    <property type="protein sequence ID" value="KAK8999137.1"/>
    <property type="molecule type" value="Genomic_DNA"/>
</dbReference>
<name>A0ABR2QF43_9ROSI</name>
<feature type="coiled-coil region" evidence="2">
    <location>
        <begin position="310"/>
        <end position="424"/>
    </location>
</feature>
<comment type="caution">
    <text evidence="4">The sequence shown here is derived from an EMBL/GenBank/DDBJ whole genome shotgun (WGS) entry which is preliminary data.</text>
</comment>
<dbReference type="CDD" id="cd00121">
    <property type="entry name" value="MATH"/>
    <property type="match status" value="1"/>
</dbReference>
<dbReference type="SMART" id="SM00061">
    <property type="entry name" value="MATH"/>
    <property type="match status" value="1"/>
</dbReference>
<keyword evidence="1 2" id="KW-0175">Coiled coil</keyword>
<dbReference type="Pfam" id="PF22486">
    <property type="entry name" value="MATH_2"/>
    <property type="match status" value="1"/>
</dbReference>
<dbReference type="SUPFAM" id="SSF49599">
    <property type="entry name" value="TRAF domain-like"/>
    <property type="match status" value="1"/>
</dbReference>
<sequence>MEVNSKSGSNLTKVIWRIETLNAVGDSNGGVTKVTWRIQNFSRIKGRKLCSENFAVGGNKWNIVIYPKGDNNNDHLSVYLDVADSATLPSGWTRFAHYGLAVIDQIDRRNSITKVASAEFKAKELGWGFTSFLARIELNDPKRGYLLNDACLVEVYISTDKTGGLISRELILKTDLDKHETEETDRVTVKAAVDNQKTDRVTITIPPPTRSSCPTVAGEPEVSTEEDMKTFFSSLESELSSSKTVFSRKEAKEALAKVEAALNLTPYSFYLFRNCYPLEKAFIILASFDCSPTTLTIEQKNVLLAMDESIKELAGRADKAKQTKEHFTEKESNKLTLTHTLDHNVTRYMEVESEVKQMEQKLAALHKQVEEAQKKMENMLGEREGIYRRSKEMKVELDALGKEWSEYEANAKVAEEEAKTVEAEWGRMKRFISSIKHKYN</sequence>
<keyword evidence="5" id="KW-1185">Reference proteome</keyword>
<dbReference type="PROSITE" id="PS50144">
    <property type="entry name" value="MATH"/>
    <property type="match status" value="1"/>
</dbReference>
<dbReference type="PANTHER" id="PTHR46236">
    <property type="entry name" value="TRAF-LIKE SUPERFAMILY PROTEIN"/>
    <property type="match status" value="1"/>
</dbReference>
<dbReference type="InterPro" id="IPR050804">
    <property type="entry name" value="MCC"/>
</dbReference>
<dbReference type="PANTHER" id="PTHR46236:SF35">
    <property type="entry name" value="MATH DOMAIN-CONTAINING PROTEIN"/>
    <property type="match status" value="1"/>
</dbReference>
<protein>
    <recommendedName>
        <fullName evidence="3">MATH domain-containing protein</fullName>
    </recommendedName>
</protein>
<dbReference type="Proteomes" id="UP001396334">
    <property type="component" value="Unassembled WGS sequence"/>
</dbReference>
<evidence type="ECO:0000256" key="2">
    <source>
        <dbReference type="SAM" id="Coils"/>
    </source>
</evidence>
<reference evidence="4 5" key="1">
    <citation type="journal article" date="2024" name="G3 (Bethesda)">
        <title>Genome assembly of Hibiscus sabdariffa L. provides insights into metabolisms of medicinal natural products.</title>
        <authorList>
            <person name="Kim T."/>
        </authorList>
    </citation>
    <scope>NUCLEOTIDE SEQUENCE [LARGE SCALE GENOMIC DNA]</scope>
    <source>
        <strain evidence="4">TK-2024</strain>
        <tissue evidence="4">Old leaves</tissue>
    </source>
</reference>
<gene>
    <name evidence="4" type="ORF">V6N11_070314</name>
</gene>
<feature type="domain" description="MATH" evidence="3">
    <location>
        <begin position="31"/>
        <end position="157"/>
    </location>
</feature>
<evidence type="ECO:0000313" key="5">
    <source>
        <dbReference type="Proteomes" id="UP001396334"/>
    </source>
</evidence>
<accession>A0ABR2QF43</accession>
<dbReference type="InterPro" id="IPR002083">
    <property type="entry name" value="MATH/TRAF_dom"/>
</dbReference>